<keyword evidence="2" id="KW-0472">Membrane</keyword>
<feature type="transmembrane region" description="Helical" evidence="2">
    <location>
        <begin position="60"/>
        <end position="83"/>
    </location>
</feature>
<dbReference type="RefSeq" id="WP_387985661.1">
    <property type="nucleotide sequence ID" value="NZ_JBHSGR010000001.1"/>
</dbReference>
<keyword evidence="4" id="KW-1185">Reference proteome</keyword>
<proteinExistence type="predicted"/>
<evidence type="ECO:0000313" key="3">
    <source>
        <dbReference type="EMBL" id="MFC4692148.1"/>
    </source>
</evidence>
<feature type="transmembrane region" description="Helical" evidence="2">
    <location>
        <begin position="95"/>
        <end position="119"/>
    </location>
</feature>
<protein>
    <recommendedName>
        <fullName evidence="5">Tryptophan-associated transmembrane protein (Trp_oprn_chp)</fullName>
    </recommendedName>
</protein>
<dbReference type="Proteomes" id="UP001596025">
    <property type="component" value="Unassembled WGS sequence"/>
</dbReference>
<gene>
    <name evidence="3" type="ORF">ACFO3M_01985</name>
</gene>
<name>A0ABV9LDI6_9ACTN</name>
<keyword evidence="2" id="KW-0812">Transmembrane</keyword>
<feature type="transmembrane region" description="Helical" evidence="2">
    <location>
        <begin position="139"/>
        <end position="160"/>
    </location>
</feature>
<evidence type="ECO:0000256" key="2">
    <source>
        <dbReference type="SAM" id="Phobius"/>
    </source>
</evidence>
<reference evidence="4" key="1">
    <citation type="journal article" date="2019" name="Int. J. Syst. Evol. Microbiol.">
        <title>The Global Catalogue of Microorganisms (GCM) 10K type strain sequencing project: providing services to taxonomists for standard genome sequencing and annotation.</title>
        <authorList>
            <consortium name="The Broad Institute Genomics Platform"/>
            <consortium name="The Broad Institute Genome Sequencing Center for Infectious Disease"/>
            <person name="Wu L."/>
            <person name="Ma J."/>
        </authorList>
    </citation>
    <scope>NUCLEOTIDE SEQUENCE [LARGE SCALE GENOMIC DNA]</scope>
    <source>
        <strain evidence="4">CCUG 62763</strain>
    </source>
</reference>
<sequence length="162" mass="16085">MTASPARPPVAARRPTPLPDGWTTAGAGVGLGSTLVGQFVETPWRSGSDAWGTDFHGNGGWGGLVLLVAFVAVAALVAGFVAVRARTAPPARTARVALVLAALGAVSVLVFWTGVPAVLAGAATGLALDARRRLGRLPAAAAAGLTLAVLTVAAAVWLAFTG</sequence>
<accession>A0ABV9LDI6</accession>
<organism evidence="3 4">
    <name type="scientific">Geodermatophilus arenarius</name>
    <dbReference type="NCBI Taxonomy" id="1137990"/>
    <lineage>
        <taxon>Bacteria</taxon>
        <taxon>Bacillati</taxon>
        <taxon>Actinomycetota</taxon>
        <taxon>Actinomycetes</taxon>
        <taxon>Geodermatophilales</taxon>
        <taxon>Geodermatophilaceae</taxon>
        <taxon>Geodermatophilus</taxon>
    </lineage>
</organism>
<evidence type="ECO:0008006" key="5">
    <source>
        <dbReference type="Google" id="ProtNLM"/>
    </source>
</evidence>
<comment type="caution">
    <text evidence="3">The sequence shown here is derived from an EMBL/GenBank/DDBJ whole genome shotgun (WGS) entry which is preliminary data.</text>
</comment>
<keyword evidence="2" id="KW-1133">Transmembrane helix</keyword>
<evidence type="ECO:0000256" key="1">
    <source>
        <dbReference type="SAM" id="MobiDB-lite"/>
    </source>
</evidence>
<dbReference type="EMBL" id="JBHSGR010000001">
    <property type="protein sequence ID" value="MFC4692148.1"/>
    <property type="molecule type" value="Genomic_DNA"/>
</dbReference>
<evidence type="ECO:0000313" key="4">
    <source>
        <dbReference type="Proteomes" id="UP001596025"/>
    </source>
</evidence>
<feature type="region of interest" description="Disordered" evidence="1">
    <location>
        <begin position="1"/>
        <end position="23"/>
    </location>
</feature>